<evidence type="ECO:0000313" key="3">
    <source>
        <dbReference type="Proteomes" id="UP000649617"/>
    </source>
</evidence>
<dbReference type="CDD" id="cd04508">
    <property type="entry name" value="Tudor_SF"/>
    <property type="match status" value="1"/>
</dbReference>
<comment type="caution">
    <text evidence="2">The sequence shown here is derived from an EMBL/GenBank/DDBJ whole genome shotgun (WGS) entry which is preliminary data.</text>
</comment>
<dbReference type="OrthoDB" id="470141at2759"/>
<feature type="non-terminal residue" evidence="2">
    <location>
        <position position="1"/>
    </location>
</feature>
<dbReference type="AlphaFoldDB" id="A0A812R702"/>
<keyword evidence="3" id="KW-1185">Reference proteome</keyword>
<dbReference type="GO" id="GO:0003723">
    <property type="term" value="F:RNA binding"/>
    <property type="evidence" value="ECO:0007669"/>
    <property type="project" value="InterPro"/>
</dbReference>
<evidence type="ECO:0000256" key="1">
    <source>
        <dbReference type="SAM" id="MobiDB-lite"/>
    </source>
</evidence>
<proteinExistence type="predicted"/>
<accession>A0A812R702</accession>
<feature type="region of interest" description="Disordered" evidence="1">
    <location>
        <begin position="42"/>
        <end position="77"/>
    </location>
</feature>
<name>A0A812R702_SYMPI</name>
<dbReference type="Proteomes" id="UP000649617">
    <property type="component" value="Unassembled WGS sequence"/>
</dbReference>
<reference evidence="2" key="1">
    <citation type="submission" date="2021-02" db="EMBL/GenBank/DDBJ databases">
        <authorList>
            <person name="Dougan E. K."/>
            <person name="Rhodes N."/>
            <person name="Thang M."/>
            <person name="Chan C."/>
        </authorList>
    </citation>
    <scope>NUCLEOTIDE SEQUENCE</scope>
</reference>
<sequence length="259" mass="28070">VKWDFDGSEAELESSDVEAKYGNSFFDAEVVEVAEDGKVKIKWGHDGSEADLDPSDVKAKAKEEDDTPPAELKEGDKVEAKFEDKFHDAEVVVPQTEDGKVKIKWGFDGSEAEVAPDEVKVKPEAPPEPPEKLLVIGFLRPRLEVELRTLNRIEAKAAGHCAANPKASFDGPGVGISVMELNTSDGTLGRLIGKGGSMKTKIVNVSGCSLEYMGKDTDLKLAYVLGTGEERARTCALLDLLQHSVDFRTRATELPAALQ</sequence>
<protein>
    <submittedName>
        <fullName evidence="2">ECA4 protein</fullName>
    </submittedName>
</protein>
<dbReference type="EMBL" id="CAJNIZ010019369">
    <property type="protein sequence ID" value="CAE7425050.1"/>
    <property type="molecule type" value="Genomic_DNA"/>
</dbReference>
<organism evidence="2 3">
    <name type="scientific">Symbiodinium pilosum</name>
    <name type="common">Dinoflagellate</name>
    <dbReference type="NCBI Taxonomy" id="2952"/>
    <lineage>
        <taxon>Eukaryota</taxon>
        <taxon>Sar</taxon>
        <taxon>Alveolata</taxon>
        <taxon>Dinophyceae</taxon>
        <taxon>Suessiales</taxon>
        <taxon>Symbiodiniaceae</taxon>
        <taxon>Symbiodinium</taxon>
    </lineage>
</organism>
<dbReference type="SUPFAM" id="SSF54791">
    <property type="entry name" value="Eukaryotic type KH-domain (KH-domain type I)"/>
    <property type="match status" value="1"/>
</dbReference>
<evidence type="ECO:0000313" key="2">
    <source>
        <dbReference type="EMBL" id="CAE7425050.1"/>
    </source>
</evidence>
<feature type="non-terminal residue" evidence="2">
    <location>
        <position position="259"/>
    </location>
</feature>
<dbReference type="InterPro" id="IPR036612">
    <property type="entry name" value="KH_dom_type_1_sf"/>
</dbReference>
<gene>
    <name evidence="2" type="primary">ECA4</name>
    <name evidence="2" type="ORF">SPIL2461_LOCUS10425</name>
</gene>